<dbReference type="AlphaFoldDB" id="A0A923HN64"/>
<dbReference type="EMBL" id="JACOFZ010000006">
    <property type="protein sequence ID" value="MBC3882670.1"/>
    <property type="molecule type" value="Genomic_DNA"/>
</dbReference>
<evidence type="ECO:0000256" key="8">
    <source>
        <dbReference type="SAM" id="Phobius"/>
    </source>
</evidence>
<keyword evidence="3" id="KW-1003">Cell membrane</keyword>
<evidence type="ECO:0000256" key="6">
    <source>
        <dbReference type="ARBA" id="ARBA00023136"/>
    </source>
</evidence>
<dbReference type="RefSeq" id="WP_186917284.1">
    <property type="nucleotide sequence ID" value="NZ_JACOFZ010000006.1"/>
</dbReference>
<evidence type="ECO:0000313" key="9">
    <source>
        <dbReference type="EMBL" id="MBC3882670.1"/>
    </source>
</evidence>
<evidence type="ECO:0000256" key="5">
    <source>
        <dbReference type="ARBA" id="ARBA00022989"/>
    </source>
</evidence>
<reference evidence="9" key="1">
    <citation type="submission" date="2020-08" db="EMBL/GenBank/DDBJ databases">
        <title>Novel species isolated from subtropical streams in China.</title>
        <authorList>
            <person name="Lu H."/>
        </authorList>
    </citation>
    <scope>NUCLEOTIDE SEQUENCE</scope>
    <source>
        <strain evidence="9">LX22W</strain>
    </source>
</reference>
<gene>
    <name evidence="9" type="ORF">H8K36_14875</name>
</gene>
<evidence type="ECO:0000256" key="7">
    <source>
        <dbReference type="RuleBase" id="RU003879"/>
    </source>
</evidence>
<dbReference type="Gene3D" id="3.30.420.270">
    <property type="match status" value="1"/>
</dbReference>
<dbReference type="GO" id="GO:0015031">
    <property type="term" value="P:protein transport"/>
    <property type="evidence" value="ECO:0007669"/>
    <property type="project" value="UniProtKB-KW"/>
</dbReference>
<feature type="transmembrane region" description="Helical" evidence="8">
    <location>
        <begin position="21"/>
        <end position="39"/>
    </location>
</feature>
<comment type="caution">
    <text evidence="9">The sequence shown here is derived from an EMBL/GenBank/DDBJ whole genome shotgun (WGS) entry which is preliminary data.</text>
</comment>
<keyword evidence="5 8" id="KW-1133">Transmembrane helix</keyword>
<dbReference type="GO" id="GO:0022857">
    <property type="term" value="F:transmembrane transporter activity"/>
    <property type="evidence" value="ECO:0007669"/>
    <property type="project" value="InterPro"/>
</dbReference>
<organism evidence="9 10">
    <name type="scientific">Undibacterium nitidum</name>
    <dbReference type="NCBI Taxonomy" id="2762298"/>
    <lineage>
        <taxon>Bacteria</taxon>
        <taxon>Pseudomonadati</taxon>
        <taxon>Pseudomonadota</taxon>
        <taxon>Betaproteobacteria</taxon>
        <taxon>Burkholderiales</taxon>
        <taxon>Oxalobacteraceae</taxon>
        <taxon>Undibacterium</taxon>
    </lineage>
</organism>
<accession>A0A923HN64</accession>
<comment type="similarity">
    <text evidence="2 7">Belongs to the ExbD/TolR family.</text>
</comment>
<dbReference type="InterPro" id="IPR003400">
    <property type="entry name" value="ExbD"/>
</dbReference>
<keyword evidence="7" id="KW-0813">Transport</keyword>
<evidence type="ECO:0000256" key="2">
    <source>
        <dbReference type="ARBA" id="ARBA00005811"/>
    </source>
</evidence>
<dbReference type="GO" id="GO:0005886">
    <property type="term" value="C:plasma membrane"/>
    <property type="evidence" value="ECO:0007669"/>
    <property type="project" value="UniProtKB-SubCell"/>
</dbReference>
<proteinExistence type="inferred from homology"/>
<evidence type="ECO:0000313" key="10">
    <source>
        <dbReference type="Proteomes" id="UP000627446"/>
    </source>
</evidence>
<evidence type="ECO:0000256" key="4">
    <source>
        <dbReference type="ARBA" id="ARBA00022692"/>
    </source>
</evidence>
<keyword evidence="10" id="KW-1185">Reference proteome</keyword>
<dbReference type="Proteomes" id="UP000627446">
    <property type="component" value="Unassembled WGS sequence"/>
</dbReference>
<evidence type="ECO:0000256" key="3">
    <source>
        <dbReference type="ARBA" id="ARBA00022475"/>
    </source>
</evidence>
<keyword evidence="7" id="KW-0653">Protein transport</keyword>
<evidence type="ECO:0000256" key="1">
    <source>
        <dbReference type="ARBA" id="ARBA00004162"/>
    </source>
</evidence>
<sequence>MDTHRKYWQSSQPIDASPSKLSIVLLLSLLLSIAGVVFLNKSAPTSSQNKLIVLNIPGCTLGGFNWSTETAPERVKIDIDFDGRYMLNGKEIEFQDLQKHLQGLGKNRSYNYIEFETNQLASFGKFHQVLNLIQSEGINSVGIVLRSPYS</sequence>
<dbReference type="Pfam" id="PF02472">
    <property type="entry name" value="ExbD"/>
    <property type="match status" value="1"/>
</dbReference>
<keyword evidence="6 8" id="KW-0472">Membrane</keyword>
<comment type="subcellular location">
    <subcellularLocation>
        <location evidence="1">Cell membrane</location>
        <topology evidence="1">Single-pass membrane protein</topology>
    </subcellularLocation>
    <subcellularLocation>
        <location evidence="7">Cell membrane</location>
        <topology evidence="7">Single-pass type II membrane protein</topology>
    </subcellularLocation>
</comment>
<keyword evidence="4 7" id="KW-0812">Transmembrane</keyword>
<name>A0A923HN64_9BURK</name>
<protein>
    <submittedName>
        <fullName evidence="9">Biopolymer transporter ExbD</fullName>
    </submittedName>
</protein>